<organism evidence="1 2">
    <name type="scientific">Enterobacter asburiae</name>
    <dbReference type="NCBI Taxonomy" id="61645"/>
    <lineage>
        <taxon>Bacteria</taxon>
        <taxon>Pseudomonadati</taxon>
        <taxon>Pseudomonadota</taxon>
        <taxon>Gammaproteobacteria</taxon>
        <taxon>Enterobacterales</taxon>
        <taxon>Enterobacteriaceae</taxon>
        <taxon>Enterobacter</taxon>
        <taxon>Enterobacter cloacae complex</taxon>
    </lineage>
</organism>
<reference evidence="2" key="1">
    <citation type="submission" date="2013-09" db="EMBL/GenBank/DDBJ databases">
        <title>The Genome Sequence of Enterobacter cloacae BWH 31.</title>
        <authorList>
            <consortium name="The Broad Institute Genomics Platform"/>
            <consortium name="The Broad Institute Genome Sequencing Center for Infectious Disease"/>
            <person name="Murphy C."/>
            <person name="Cosimi L."/>
            <person name="Cerqueira G."/>
            <person name="Feldgarden M."/>
            <person name="Hung D."/>
            <person name="Onderdonk A.B."/>
            <person name="Ferraro M.J."/>
            <person name="Hooper D."/>
            <person name="Dekker J."/>
            <person name="O'Brien T."/>
            <person name="Huang S."/>
            <person name="Quan V."/>
            <person name="Ernst C."/>
            <person name="Delaney M."/>
            <person name="DuBois A."/>
            <person name="Young S.K."/>
            <person name="Zeng Q."/>
            <person name="Gargeya S."/>
            <person name="Fitzgerald M."/>
            <person name="Abouelleil A."/>
            <person name="Alvarado L."/>
            <person name="Berlin A.M."/>
            <person name="Chapman S.B."/>
            <person name="Gainer-Dewar J."/>
            <person name="Goldberg J."/>
            <person name="Gnerre S."/>
            <person name="Griggs A."/>
            <person name="Gujja S."/>
            <person name="Hansen M."/>
            <person name="Howarth C."/>
            <person name="Imamovic A."/>
            <person name="Ireland A."/>
            <person name="Larimer J."/>
            <person name="McCowan C."/>
            <person name="Murphy C."/>
            <person name="Pearson M."/>
            <person name="Poon T.W."/>
            <person name="Priest M."/>
            <person name="Roberts A."/>
            <person name="Saif S."/>
            <person name="Shea T."/>
            <person name="Sykes S."/>
            <person name="Wortman J."/>
            <person name="Nusbaum C."/>
            <person name="Birren B."/>
        </authorList>
    </citation>
    <scope>NUCLEOTIDE SEQUENCE [LARGE SCALE GENOMIC DNA]</scope>
    <source>
        <strain evidence="2">BWH 31</strain>
    </source>
</reference>
<gene>
    <name evidence="1" type="ORF">L402_00010</name>
</gene>
<evidence type="ECO:0000313" key="1">
    <source>
        <dbReference type="EMBL" id="ESM41409.1"/>
    </source>
</evidence>
<dbReference type="EMBL" id="AYIP01000001">
    <property type="protein sequence ID" value="ESM41409.1"/>
    <property type="molecule type" value="Genomic_DNA"/>
</dbReference>
<proteinExistence type="predicted"/>
<accession>A0ABC9UHV8</accession>
<name>A0ABC9UHV8_ENTAS</name>
<dbReference type="AlphaFoldDB" id="A0ABC9UHV8"/>
<dbReference type="Proteomes" id="UP000017391">
    <property type="component" value="Unassembled WGS sequence"/>
</dbReference>
<protein>
    <submittedName>
        <fullName evidence="1">Uncharacterized protein</fullName>
    </submittedName>
</protein>
<comment type="caution">
    <text evidence="1">The sequence shown here is derived from an EMBL/GenBank/DDBJ whole genome shotgun (WGS) entry which is preliminary data.</text>
</comment>
<evidence type="ECO:0000313" key="2">
    <source>
        <dbReference type="Proteomes" id="UP000017391"/>
    </source>
</evidence>
<sequence length="30" mass="3236">MNSGGGQMNVLEKAGGKVSPADFEYVWFIC</sequence>